<dbReference type="AlphaFoldDB" id="A0A177C3D5"/>
<dbReference type="GeneID" id="28756831"/>
<accession>A0A177C3D5</accession>
<evidence type="ECO:0000313" key="2">
    <source>
        <dbReference type="EMBL" id="OAG02254.1"/>
    </source>
</evidence>
<organism evidence="2 3">
    <name type="scientific">Paraphaeosphaeria sporulosa</name>
    <dbReference type="NCBI Taxonomy" id="1460663"/>
    <lineage>
        <taxon>Eukaryota</taxon>
        <taxon>Fungi</taxon>
        <taxon>Dikarya</taxon>
        <taxon>Ascomycota</taxon>
        <taxon>Pezizomycotina</taxon>
        <taxon>Dothideomycetes</taxon>
        <taxon>Pleosporomycetidae</taxon>
        <taxon>Pleosporales</taxon>
        <taxon>Massarineae</taxon>
        <taxon>Didymosphaeriaceae</taxon>
        <taxon>Paraphaeosphaeria</taxon>
    </lineage>
</organism>
<name>A0A177C3D5_9PLEO</name>
<feature type="region of interest" description="Disordered" evidence="1">
    <location>
        <begin position="142"/>
        <end position="176"/>
    </location>
</feature>
<reference evidence="2 3" key="1">
    <citation type="submission" date="2016-05" db="EMBL/GenBank/DDBJ databases">
        <title>Comparative analysis of secretome profiles of manganese(II)-oxidizing ascomycete fungi.</title>
        <authorList>
            <consortium name="DOE Joint Genome Institute"/>
            <person name="Zeiner C.A."/>
            <person name="Purvine S.O."/>
            <person name="Zink E.M."/>
            <person name="Wu S."/>
            <person name="Pasa-Tolic L."/>
            <person name="Chaput D.L."/>
            <person name="Haridas S."/>
            <person name="Grigoriev I.V."/>
            <person name="Santelli C.M."/>
            <person name="Hansel C.M."/>
        </authorList>
    </citation>
    <scope>NUCLEOTIDE SEQUENCE [LARGE SCALE GENOMIC DNA]</scope>
    <source>
        <strain evidence="2 3">AP3s5-JAC2a</strain>
    </source>
</reference>
<evidence type="ECO:0000256" key="1">
    <source>
        <dbReference type="SAM" id="MobiDB-lite"/>
    </source>
</evidence>
<sequence length="176" mass="18799">MSNLERLTTAGKRRRYDEKGLGGQSLHVIFKSSPPSRERRNSVVTGGTASRHEQASEKHKTCMMVMVSAGASRALGDDVPCGVQRSVSVGACFIAVSGTMSMAWIANDVHAAATTPHSEHLHALAHVVAAYRQRAQLRPACRRGTRPRLEMSLTPSLQTRDGPTRAPPGATSGCAV</sequence>
<protein>
    <submittedName>
        <fullName evidence="2">Uncharacterized protein</fullName>
    </submittedName>
</protein>
<dbReference type="RefSeq" id="XP_018032619.1">
    <property type="nucleotide sequence ID" value="XM_018173345.1"/>
</dbReference>
<gene>
    <name evidence="2" type="ORF">CC84DRAFT_1007807</name>
</gene>
<dbReference type="Proteomes" id="UP000077069">
    <property type="component" value="Unassembled WGS sequence"/>
</dbReference>
<keyword evidence="3" id="KW-1185">Reference proteome</keyword>
<proteinExistence type="predicted"/>
<evidence type="ECO:0000313" key="3">
    <source>
        <dbReference type="Proteomes" id="UP000077069"/>
    </source>
</evidence>
<dbReference type="InParanoid" id="A0A177C3D5"/>
<feature type="region of interest" description="Disordered" evidence="1">
    <location>
        <begin position="28"/>
        <end position="58"/>
    </location>
</feature>
<dbReference type="EMBL" id="KV441556">
    <property type="protein sequence ID" value="OAG02254.1"/>
    <property type="molecule type" value="Genomic_DNA"/>
</dbReference>